<gene>
    <name evidence="2" type="ORF">NMU02_05810</name>
</gene>
<keyword evidence="3" id="KW-1185">Reference proteome</keyword>
<evidence type="ECO:0000313" key="2">
    <source>
        <dbReference type="EMBL" id="MCP9611603.1"/>
    </source>
</evidence>
<evidence type="ECO:0000313" key="3">
    <source>
        <dbReference type="Proteomes" id="UP001205603"/>
    </source>
</evidence>
<feature type="transmembrane region" description="Helical" evidence="1">
    <location>
        <begin position="6"/>
        <end position="25"/>
    </location>
</feature>
<name>A0ABT1MIS1_9BACT</name>
<keyword evidence="1" id="KW-0472">Membrane</keyword>
<comment type="caution">
    <text evidence="2">The sequence shown here is derived from an EMBL/GenBank/DDBJ whole genome shotgun (WGS) entry which is preliminary data.</text>
</comment>
<protein>
    <submittedName>
        <fullName evidence="2">Uncharacterized protein</fullName>
    </submittedName>
</protein>
<accession>A0ABT1MIS1</accession>
<keyword evidence="1" id="KW-0812">Transmembrane</keyword>
<keyword evidence="1" id="KW-1133">Transmembrane helix</keyword>
<dbReference type="RefSeq" id="WP_255026484.1">
    <property type="nucleotide sequence ID" value="NZ_JANDHW010000004.1"/>
</dbReference>
<dbReference type="EMBL" id="JANDHW010000004">
    <property type="protein sequence ID" value="MCP9611603.1"/>
    <property type="molecule type" value="Genomic_DNA"/>
</dbReference>
<organism evidence="2 3">
    <name type="scientific">Coprobacter tertius</name>
    <dbReference type="NCBI Taxonomy" id="2944915"/>
    <lineage>
        <taxon>Bacteria</taxon>
        <taxon>Pseudomonadati</taxon>
        <taxon>Bacteroidota</taxon>
        <taxon>Bacteroidia</taxon>
        <taxon>Bacteroidales</taxon>
        <taxon>Barnesiellaceae</taxon>
        <taxon>Coprobacter</taxon>
    </lineage>
</organism>
<evidence type="ECO:0000256" key="1">
    <source>
        <dbReference type="SAM" id="Phobius"/>
    </source>
</evidence>
<dbReference type="Proteomes" id="UP001205603">
    <property type="component" value="Unassembled WGS sequence"/>
</dbReference>
<sequence length="70" mass="8042">MWNTILFTALIVALAFILLGIKVIFVKNGRFPSTHIGDSKEMRKRNISCAMTTDLRDREQKTLTDLMKNN</sequence>
<reference evidence="2 3" key="1">
    <citation type="submission" date="2022-07" db="EMBL/GenBank/DDBJ databases">
        <title>Fecal culturing of patients with breast cancer.</title>
        <authorList>
            <person name="Teng N.M.Y."/>
            <person name="Kiu R."/>
            <person name="Evans R."/>
            <person name="Baker D.J."/>
            <person name="Zenner C."/>
            <person name="Robinson S.D."/>
            <person name="Hall L.J."/>
        </authorList>
    </citation>
    <scope>NUCLEOTIDE SEQUENCE [LARGE SCALE GENOMIC DNA]</scope>
    <source>
        <strain evidence="2 3">LH1063</strain>
    </source>
</reference>
<proteinExistence type="predicted"/>